<evidence type="ECO:0000256" key="5">
    <source>
        <dbReference type="SAM" id="Phobius"/>
    </source>
</evidence>
<feature type="transmembrane region" description="Helical" evidence="5">
    <location>
        <begin position="6"/>
        <end position="27"/>
    </location>
</feature>
<feature type="transmembrane region" description="Helical" evidence="5">
    <location>
        <begin position="142"/>
        <end position="163"/>
    </location>
</feature>
<feature type="transmembrane region" description="Helical" evidence="5">
    <location>
        <begin position="118"/>
        <end position="136"/>
    </location>
</feature>
<dbReference type="Pfam" id="PF07291">
    <property type="entry name" value="MauE"/>
    <property type="match status" value="1"/>
</dbReference>
<dbReference type="EMBL" id="VIRM01000005">
    <property type="protein sequence ID" value="TQS22903.1"/>
    <property type="molecule type" value="Genomic_DNA"/>
</dbReference>
<protein>
    <recommendedName>
        <fullName evidence="6">Methylamine utilisation protein MauE domain-containing protein</fullName>
    </recommendedName>
</protein>
<comment type="caution">
    <text evidence="7">The sequence shown here is derived from an EMBL/GenBank/DDBJ whole genome shotgun (WGS) entry which is preliminary data.</text>
</comment>
<gene>
    <name evidence="7" type="ORF">FLX08_06070</name>
</gene>
<dbReference type="InterPro" id="IPR009908">
    <property type="entry name" value="Methylamine_util_MauE"/>
</dbReference>
<evidence type="ECO:0000313" key="7">
    <source>
        <dbReference type="EMBL" id="TQS22903.1"/>
    </source>
</evidence>
<dbReference type="Proteomes" id="UP000316541">
    <property type="component" value="Unassembled WGS sequence"/>
</dbReference>
<dbReference type="RefSeq" id="WP_142617200.1">
    <property type="nucleotide sequence ID" value="NZ_VIRM01000005.1"/>
</dbReference>
<evidence type="ECO:0000256" key="2">
    <source>
        <dbReference type="ARBA" id="ARBA00022692"/>
    </source>
</evidence>
<dbReference type="GO" id="GO:0030416">
    <property type="term" value="P:methylamine metabolic process"/>
    <property type="evidence" value="ECO:0007669"/>
    <property type="project" value="InterPro"/>
</dbReference>
<feature type="transmembrane region" description="Helical" evidence="5">
    <location>
        <begin position="75"/>
        <end position="97"/>
    </location>
</feature>
<comment type="subcellular location">
    <subcellularLocation>
        <location evidence="1">Membrane</location>
        <topology evidence="1">Multi-pass membrane protein</topology>
    </subcellularLocation>
</comment>
<keyword evidence="3 5" id="KW-1133">Transmembrane helix</keyword>
<evidence type="ECO:0000256" key="4">
    <source>
        <dbReference type="ARBA" id="ARBA00023136"/>
    </source>
</evidence>
<organism evidence="7 8">
    <name type="scientific">Microbispora hainanensis</name>
    <dbReference type="NCBI Taxonomy" id="568844"/>
    <lineage>
        <taxon>Bacteria</taxon>
        <taxon>Bacillati</taxon>
        <taxon>Actinomycetota</taxon>
        <taxon>Actinomycetes</taxon>
        <taxon>Streptosporangiales</taxon>
        <taxon>Streptosporangiaceae</taxon>
        <taxon>Microbispora</taxon>
    </lineage>
</organism>
<evidence type="ECO:0000256" key="1">
    <source>
        <dbReference type="ARBA" id="ARBA00004141"/>
    </source>
</evidence>
<name>A0A544Z1H4_9ACTN</name>
<proteinExistence type="predicted"/>
<evidence type="ECO:0000313" key="8">
    <source>
        <dbReference type="Proteomes" id="UP000316541"/>
    </source>
</evidence>
<feature type="transmembrane region" description="Helical" evidence="5">
    <location>
        <begin position="48"/>
        <end position="69"/>
    </location>
</feature>
<keyword evidence="4 5" id="KW-0472">Membrane</keyword>
<keyword evidence="2 5" id="KW-0812">Transmembrane</keyword>
<evidence type="ECO:0000259" key="6">
    <source>
        <dbReference type="Pfam" id="PF07291"/>
    </source>
</evidence>
<accession>A0A544Z1H4</accession>
<evidence type="ECO:0000256" key="3">
    <source>
        <dbReference type="ARBA" id="ARBA00022989"/>
    </source>
</evidence>
<dbReference type="GO" id="GO:0016020">
    <property type="term" value="C:membrane"/>
    <property type="evidence" value="ECO:0007669"/>
    <property type="project" value="UniProtKB-SubCell"/>
</dbReference>
<feature type="domain" description="Methylamine utilisation protein MauE" evidence="6">
    <location>
        <begin position="3"/>
        <end position="134"/>
    </location>
</feature>
<reference evidence="7 8" key="1">
    <citation type="submission" date="2019-07" db="EMBL/GenBank/DDBJ databases">
        <title>Microbispora hainanensis DSM 45428.</title>
        <authorList>
            <person name="Thawai C."/>
        </authorList>
    </citation>
    <scope>NUCLEOTIDE SEQUENCE [LARGE SCALE GENOMIC DNA]</scope>
    <source>
        <strain evidence="7 8">DSM 45428</strain>
    </source>
</reference>
<sequence>MGYSVVFSGTLLIVVFLVSGVGKWFGYATFVASIRELRVLPVSAVPRAAALVIAAELGIASTLAAGMMVEPALRAYAFVLAALMLAGFTAVIVITLRRGGSGGCACFGRRSSEFSGRHLVRNAVLLVAALAGVVGAREDLGAWTAGTAVAITAGLVLSLLVVVMDDVVDLFA</sequence>
<dbReference type="AlphaFoldDB" id="A0A544Z1H4"/>